<dbReference type="AlphaFoldDB" id="A0A5P8P0V4"/>
<evidence type="ECO:0000313" key="1">
    <source>
        <dbReference type="EMBL" id="QFR49231.1"/>
    </source>
</evidence>
<sequence>MRVQGYKVAMNAQFFNLQMQSTQTSVSTSTQDFNSDKSSQIEKIQINQSKIDDANNQLSKELSEAILKNINSESRKFIRDKVEINSVYTEAEALNFQVKAFVQADGREIELSLDISLSRSFVQKTTRTIEINKVLKDPLVISLNGSMPSLSSKTFSFDIDSDGKSDQISQLSSGNGFLALDKNSNGIIDDGNELFGTKSGDGFKDLSKYDEDKNGWIDENDAIFDKLRVWQKSEGKDKLIALGEVGIGAIFLGNTSTPFSLKSNSNELLGEIKKSGFVLFNNDKIGVISQVDLAVSPEIKNELKTVDTLQKNLSILKLDSVYAKTTNKSEDSSDDKISKLRAKISALESKLVHANNESKSAIQAQIGALYSQIIALLQLRLA</sequence>
<dbReference type="OrthoDB" id="9773411at2"/>
<organism evidence="1 2">
    <name type="scientific">Sulfurimonas lithotrophica</name>
    <dbReference type="NCBI Taxonomy" id="2590022"/>
    <lineage>
        <taxon>Bacteria</taxon>
        <taxon>Pseudomonadati</taxon>
        <taxon>Campylobacterota</taxon>
        <taxon>Epsilonproteobacteria</taxon>
        <taxon>Campylobacterales</taxon>
        <taxon>Sulfurimonadaceae</taxon>
        <taxon>Sulfurimonas</taxon>
    </lineage>
</organism>
<dbReference type="RefSeq" id="WP_152307174.1">
    <property type="nucleotide sequence ID" value="NZ_CP043617.1"/>
</dbReference>
<evidence type="ECO:0000313" key="2">
    <source>
        <dbReference type="Proteomes" id="UP000326944"/>
    </source>
</evidence>
<proteinExistence type="predicted"/>
<reference evidence="1 2" key="1">
    <citation type="submission" date="2019-09" db="EMBL/GenBank/DDBJ databases">
        <title>Sulfurimonas gotlandica sp. nov., a chemoautotrophic and psychrotolerant epsilonproteobacterium isolated from a pelagic redoxcline, and an emended description of the genus Sulfurimonas.</title>
        <authorList>
            <person name="Wang S."/>
            <person name="Jiang L."/>
            <person name="Shao S."/>
        </authorList>
    </citation>
    <scope>NUCLEOTIDE SEQUENCE [LARGE SCALE GENOMIC DNA]</scope>
    <source>
        <strain evidence="1 2">GYSZ_1</strain>
    </source>
</reference>
<accession>A0A5P8P0V4</accession>
<name>A0A5P8P0V4_9BACT</name>
<dbReference type="Proteomes" id="UP000326944">
    <property type="component" value="Chromosome"/>
</dbReference>
<dbReference type="KEGG" id="sulg:FJR48_05605"/>
<dbReference type="EMBL" id="CP043617">
    <property type="protein sequence ID" value="QFR49231.1"/>
    <property type="molecule type" value="Genomic_DNA"/>
</dbReference>
<dbReference type="PANTHER" id="PTHR39431">
    <property type="entry name" value="FRPA/C-RELATED PROTEIN"/>
    <property type="match status" value="1"/>
</dbReference>
<protein>
    <submittedName>
        <fullName evidence="1">Uncharacterized protein</fullName>
    </submittedName>
</protein>
<keyword evidence="2" id="KW-1185">Reference proteome</keyword>
<dbReference type="PANTHER" id="PTHR39431:SF1">
    <property type="entry name" value="FRPA_C-RELATED PROTEIN"/>
    <property type="match status" value="1"/>
</dbReference>
<gene>
    <name evidence="1" type="ORF">FJR48_05605</name>
</gene>